<evidence type="ECO:0000256" key="1">
    <source>
        <dbReference type="SAM" id="MobiDB-lite"/>
    </source>
</evidence>
<gene>
    <name evidence="2" type="ORF">UFOPK4237_01117</name>
</gene>
<proteinExistence type="predicted"/>
<feature type="region of interest" description="Disordered" evidence="1">
    <location>
        <begin position="42"/>
        <end position="70"/>
    </location>
</feature>
<protein>
    <submittedName>
        <fullName evidence="2">Unannotated protein</fullName>
    </submittedName>
</protein>
<sequence>MIASFIANRTISRRITLSSRMPGTAASSLKSATKASTSALANAGSSLSAEPNKSAGSETNAPDPVTGWTSEEMNSTTACCALGAPIANPCAIARASRLTGGAARETALNNACRNLLLNPLTTWAASSATNMFVSCRSAARCPDMATVVTGATTPT</sequence>
<name>A0A6J7SGV0_9ZZZZ</name>
<evidence type="ECO:0000313" key="2">
    <source>
        <dbReference type="EMBL" id="CAB5040303.1"/>
    </source>
</evidence>
<organism evidence="2">
    <name type="scientific">freshwater metagenome</name>
    <dbReference type="NCBI Taxonomy" id="449393"/>
    <lineage>
        <taxon>unclassified sequences</taxon>
        <taxon>metagenomes</taxon>
        <taxon>ecological metagenomes</taxon>
    </lineage>
</organism>
<dbReference type="AlphaFoldDB" id="A0A6J7SGV0"/>
<dbReference type="EMBL" id="CAFBPZ010000078">
    <property type="protein sequence ID" value="CAB5040303.1"/>
    <property type="molecule type" value="Genomic_DNA"/>
</dbReference>
<reference evidence="2" key="1">
    <citation type="submission" date="2020-05" db="EMBL/GenBank/DDBJ databases">
        <authorList>
            <person name="Chiriac C."/>
            <person name="Salcher M."/>
            <person name="Ghai R."/>
            <person name="Kavagutti S V."/>
        </authorList>
    </citation>
    <scope>NUCLEOTIDE SEQUENCE</scope>
</reference>
<accession>A0A6J7SGV0</accession>